<keyword evidence="4" id="KW-0902">Two-component regulatory system</keyword>
<dbReference type="PROSITE" id="PS50110">
    <property type="entry name" value="RESPONSE_REGULATORY"/>
    <property type="match status" value="1"/>
</dbReference>
<dbReference type="Pfam" id="PF00072">
    <property type="entry name" value="Response_reg"/>
    <property type="match status" value="1"/>
</dbReference>
<dbReference type="InterPro" id="IPR011006">
    <property type="entry name" value="CheY-like_superfamily"/>
</dbReference>
<dbReference type="Gene3D" id="3.40.50.2300">
    <property type="match status" value="1"/>
</dbReference>
<dbReference type="SMART" id="SM00448">
    <property type="entry name" value="REC"/>
    <property type="match status" value="1"/>
</dbReference>
<dbReference type="SUPFAM" id="SSF46894">
    <property type="entry name" value="C-terminal effector domain of the bipartite response regulators"/>
    <property type="match status" value="1"/>
</dbReference>
<dbReference type="InterPro" id="IPR001867">
    <property type="entry name" value="OmpR/PhoB-type_DNA-bd"/>
</dbReference>
<accession>A0ABU9DT52</accession>
<dbReference type="Gene3D" id="6.10.250.690">
    <property type="match status" value="1"/>
</dbReference>
<dbReference type="PANTHER" id="PTHR48111">
    <property type="entry name" value="REGULATOR OF RPOS"/>
    <property type="match status" value="1"/>
</dbReference>
<proteinExistence type="predicted"/>
<evidence type="ECO:0000256" key="3">
    <source>
        <dbReference type="ARBA" id="ARBA00022553"/>
    </source>
</evidence>
<keyword evidence="14" id="KW-1185">Reference proteome</keyword>
<feature type="modified residue" description="4-aspartylphosphate" evidence="9">
    <location>
        <position position="56"/>
    </location>
</feature>
<evidence type="ECO:0000313" key="14">
    <source>
        <dbReference type="Proteomes" id="UP001469365"/>
    </source>
</evidence>
<keyword evidence="5" id="KW-0805">Transcription regulation</keyword>
<dbReference type="RefSeq" id="WP_341419126.1">
    <property type="nucleotide sequence ID" value="NZ_JBBPCC010000025.1"/>
</dbReference>
<dbReference type="InterPro" id="IPR001789">
    <property type="entry name" value="Sig_transdc_resp-reg_receiver"/>
</dbReference>
<dbReference type="SMART" id="SM00862">
    <property type="entry name" value="Trans_reg_C"/>
    <property type="match status" value="1"/>
</dbReference>
<feature type="domain" description="OmpR/PhoB-type" evidence="12">
    <location>
        <begin position="135"/>
        <end position="235"/>
    </location>
</feature>
<evidence type="ECO:0000256" key="5">
    <source>
        <dbReference type="ARBA" id="ARBA00023015"/>
    </source>
</evidence>
<feature type="DNA-binding region" description="OmpR/PhoB-type" evidence="10">
    <location>
        <begin position="135"/>
        <end position="235"/>
    </location>
</feature>
<evidence type="ECO:0000256" key="8">
    <source>
        <dbReference type="ARBA" id="ARBA00023163"/>
    </source>
</evidence>
<dbReference type="SUPFAM" id="SSF52172">
    <property type="entry name" value="CheY-like"/>
    <property type="match status" value="1"/>
</dbReference>
<keyword evidence="7" id="KW-0010">Activator</keyword>
<dbReference type="CDD" id="cd00383">
    <property type="entry name" value="trans_reg_C"/>
    <property type="match status" value="1"/>
</dbReference>
<evidence type="ECO:0000259" key="12">
    <source>
        <dbReference type="PROSITE" id="PS51755"/>
    </source>
</evidence>
<dbReference type="Proteomes" id="UP001469365">
    <property type="component" value="Unassembled WGS sequence"/>
</dbReference>
<dbReference type="Gene3D" id="1.10.10.10">
    <property type="entry name" value="Winged helix-like DNA-binding domain superfamily/Winged helix DNA-binding domain"/>
    <property type="match status" value="1"/>
</dbReference>
<organism evidence="13 14">
    <name type="scientific">Paenibacillus filicis</name>
    <dbReference type="NCBI Taxonomy" id="669464"/>
    <lineage>
        <taxon>Bacteria</taxon>
        <taxon>Bacillati</taxon>
        <taxon>Bacillota</taxon>
        <taxon>Bacilli</taxon>
        <taxon>Bacillales</taxon>
        <taxon>Paenibacillaceae</taxon>
        <taxon>Paenibacillus</taxon>
    </lineage>
</organism>
<dbReference type="InterPro" id="IPR039420">
    <property type="entry name" value="WalR-like"/>
</dbReference>
<evidence type="ECO:0000313" key="13">
    <source>
        <dbReference type="EMBL" id="MEK8132002.1"/>
    </source>
</evidence>
<evidence type="ECO:0000256" key="9">
    <source>
        <dbReference type="PROSITE-ProRule" id="PRU00169"/>
    </source>
</evidence>
<reference evidence="13 14" key="1">
    <citation type="submission" date="2024-04" db="EMBL/GenBank/DDBJ databases">
        <title>draft genome sequnece of Paenibacillus filicis.</title>
        <authorList>
            <person name="Kim D.-U."/>
        </authorList>
    </citation>
    <scope>NUCLEOTIDE SEQUENCE [LARGE SCALE GENOMIC DNA]</scope>
    <source>
        <strain evidence="13 14">KACC14197</strain>
    </source>
</reference>
<dbReference type="EMBL" id="JBBPCC010000025">
    <property type="protein sequence ID" value="MEK8132002.1"/>
    <property type="molecule type" value="Genomic_DNA"/>
</dbReference>
<evidence type="ECO:0000256" key="10">
    <source>
        <dbReference type="PROSITE-ProRule" id="PRU01091"/>
    </source>
</evidence>
<name>A0ABU9DT52_9BACL</name>
<evidence type="ECO:0000256" key="2">
    <source>
        <dbReference type="ARBA" id="ARBA00022490"/>
    </source>
</evidence>
<feature type="domain" description="Response regulatory" evidence="11">
    <location>
        <begin position="7"/>
        <end position="120"/>
    </location>
</feature>
<comment type="subcellular location">
    <subcellularLocation>
        <location evidence="1">Cytoplasm</location>
    </subcellularLocation>
</comment>
<dbReference type="InterPro" id="IPR036388">
    <property type="entry name" value="WH-like_DNA-bd_sf"/>
</dbReference>
<evidence type="ECO:0000256" key="6">
    <source>
        <dbReference type="ARBA" id="ARBA00023125"/>
    </source>
</evidence>
<evidence type="ECO:0000256" key="1">
    <source>
        <dbReference type="ARBA" id="ARBA00004496"/>
    </source>
</evidence>
<keyword evidence="6 10" id="KW-0238">DNA-binding</keyword>
<dbReference type="InterPro" id="IPR016032">
    <property type="entry name" value="Sig_transdc_resp-reg_C-effctor"/>
</dbReference>
<keyword evidence="3 9" id="KW-0597">Phosphoprotein</keyword>
<keyword evidence="2" id="KW-0963">Cytoplasm</keyword>
<evidence type="ECO:0000256" key="7">
    <source>
        <dbReference type="ARBA" id="ARBA00023159"/>
    </source>
</evidence>
<keyword evidence="8" id="KW-0804">Transcription</keyword>
<evidence type="ECO:0000256" key="4">
    <source>
        <dbReference type="ARBA" id="ARBA00023012"/>
    </source>
</evidence>
<dbReference type="Pfam" id="PF00486">
    <property type="entry name" value="Trans_reg_C"/>
    <property type="match status" value="1"/>
</dbReference>
<evidence type="ECO:0000259" key="11">
    <source>
        <dbReference type="PROSITE" id="PS50110"/>
    </source>
</evidence>
<protein>
    <submittedName>
        <fullName evidence="13">Response regulator transcription factor</fullName>
    </submittedName>
</protein>
<dbReference type="PROSITE" id="PS51755">
    <property type="entry name" value="OMPR_PHOB"/>
    <property type="match status" value="1"/>
</dbReference>
<dbReference type="PANTHER" id="PTHR48111:SF44">
    <property type="entry name" value="TRANSCRIPTIONAL REGULATORY PROTEIN RESD"/>
    <property type="match status" value="1"/>
</dbReference>
<comment type="caution">
    <text evidence="13">The sequence shown here is derived from an EMBL/GenBank/DDBJ whole genome shotgun (WGS) entry which is preliminary data.</text>
</comment>
<sequence>MRSPSYRLLIADEEDRVRRLIKLYANGHDAATEEAVHGEQALTMALERPYDIILLDVKLRDISGPEVCRLLKSMKSTPVILLSRQGDESDKLLGFEAGADDYVAKPFSPRELMHRINAILRRTRPMLGPERPIHTAETAVPQLLIDHRARRIVFHGQELSLTLKEYDLLRQLALHEGITFTREALVRRVWKHQTDGSCRTVDSHIKRIRGKLDAIRPYASSIIRTVWGVGYRLDASATEDNRASIDRR</sequence>
<gene>
    <name evidence="13" type="ORF">WMW72_29245</name>
</gene>